<dbReference type="Proteomes" id="UP000254437">
    <property type="component" value="Unassembled WGS sequence"/>
</dbReference>
<dbReference type="AlphaFoldDB" id="A0A378TWC8"/>
<dbReference type="RefSeq" id="WP_220186772.1">
    <property type="nucleotide sequence ID" value="NZ_UGQU01000004.1"/>
</dbReference>
<gene>
    <name evidence="1" type="ORF">NCTC10359_02752</name>
</gene>
<evidence type="ECO:0000313" key="2">
    <source>
        <dbReference type="Proteomes" id="UP000254437"/>
    </source>
</evidence>
<dbReference type="EMBL" id="UGQU01000004">
    <property type="protein sequence ID" value="STZ64300.1"/>
    <property type="molecule type" value="Genomic_DNA"/>
</dbReference>
<accession>A0A378TWC8</accession>
<reference evidence="1 2" key="1">
    <citation type="submission" date="2018-06" db="EMBL/GenBank/DDBJ databases">
        <authorList>
            <consortium name="Pathogen Informatics"/>
            <person name="Doyle S."/>
        </authorList>
    </citation>
    <scope>NUCLEOTIDE SEQUENCE [LARGE SCALE GENOMIC DNA]</scope>
    <source>
        <strain evidence="1 2">NCTC10359</strain>
    </source>
</reference>
<protein>
    <submittedName>
        <fullName evidence="1">Uncharacterized protein</fullName>
    </submittedName>
</protein>
<organism evidence="1 2">
    <name type="scientific">Moraxella lacunata</name>
    <dbReference type="NCBI Taxonomy" id="477"/>
    <lineage>
        <taxon>Bacteria</taxon>
        <taxon>Pseudomonadati</taxon>
        <taxon>Pseudomonadota</taxon>
        <taxon>Gammaproteobacteria</taxon>
        <taxon>Moraxellales</taxon>
        <taxon>Moraxellaceae</taxon>
        <taxon>Moraxella</taxon>
    </lineage>
</organism>
<name>A0A378TWC8_MORLA</name>
<evidence type="ECO:0000313" key="1">
    <source>
        <dbReference type="EMBL" id="STZ64300.1"/>
    </source>
</evidence>
<sequence>MLKGYKNDDFRPIIIQKCKIANYYKPVWAIWQVVFANQPKHLLVLIDFLPSLSFGGLLLQDGQARPQECSDWH</sequence>
<proteinExistence type="predicted"/>